<gene>
    <name evidence="2" type="ORF">GAO09_20800</name>
</gene>
<dbReference type="InterPro" id="IPR016181">
    <property type="entry name" value="Acyl_CoA_acyltransferase"/>
</dbReference>
<keyword evidence="3" id="KW-1185">Reference proteome</keyword>
<dbReference type="InterPro" id="IPR038740">
    <property type="entry name" value="BioF2-like_GNAT_dom"/>
</dbReference>
<protein>
    <submittedName>
        <fullName evidence="2">GNAT family N-acetyltransferase</fullName>
    </submittedName>
</protein>
<organism evidence="2 3">
    <name type="scientific">Endobacterium cereale</name>
    <dbReference type="NCBI Taxonomy" id="2663029"/>
    <lineage>
        <taxon>Bacteria</taxon>
        <taxon>Pseudomonadati</taxon>
        <taxon>Pseudomonadota</taxon>
        <taxon>Alphaproteobacteria</taxon>
        <taxon>Hyphomicrobiales</taxon>
        <taxon>Rhizobiaceae</taxon>
        <taxon>Endobacterium</taxon>
    </lineage>
</organism>
<dbReference type="Gene3D" id="3.40.630.30">
    <property type="match status" value="1"/>
</dbReference>
<evidence type="ECO:0000313" key="3">
    <source>
        <dbReference type="Proteomes" id="UP000435138"/>
    </source>
</evidence>
<evidence type="ECO:0000259" key="1">
    <source>
        <dbReference type="Pfam" id="PF13480"/>
    </source>
</evidence>
<dbReference type="GO" id="GO:0016740">
    <property type="term" value="F:transferase activity"/>
    <property type="evidence" value="ECO:0007669"/>
    <property type="project" value="UniProtKB-KW"/>
</dbReference>
<keyword evidence="2" id="KW-0808">Transferase</keyword>
<dbReference type="Pfam" id="PF13480">
    <property type="entry name" value="Acetyltransf_6"/>
    <property type="match status" value="1"/>
</dbReference>
<accession>A0A6A8AFC3</accession>
<dbReference type="Proteomes" id="UP000435138">
    <property type="component" value="Unassembled WGS sequence"/>
</dbReference>
<evidence type="ECO:0000313" key="2">
    <source>
        <dbReference type="EMBL" id="MQY48477.1"/>
    </source>
</evidence>
<dbReference type="AlphaFoldDB" id="A0A6A8AFC3"/>
<reference evidence="2 3" key="1">
    <citation type="submission" date="2019-11" db="EMBL/GenBank/DDBJ databases">
        <title>Genome analysis of Rhizobacterium cereale a novel genus and species isolated from maize roots in North Spain.</title>
        <authorList>
            <person name="Menendez E."/>
            <person name="Flores-Felix J.D."/>
            <person name="Ramirez-Bahena M.-H."/>
            <person name="Igual J.M."/>
            <person name="Garcia-Fraile P."/>
            <person name="Peix A."/>
            <person name="Velazquez E."/>
        </authorList>
    </citation>
    <scope>NUCLEOTIDE SEQUENCE [LARGE SCALE GENOMIC DNA]</scope>
    <source>
        <strain evidence="2 3">RZME27</strain>
    </source>
</reference>
<sequence length="396" mass="44927">MPAPTPFPVEQLQLDLVASMEEIRADWQRLEALPRNSLHQAYDWCHAWHQAHQNPLLLVRGRIADRTIMILPLEAVRESGATIARFIATRFNNFNSGLLDEDFRFLDAEALEIIKSRLIALLKAKVDLLALGTVPLIWRDVAHPFNGLYAIADANHTFQLPLLGSFEQTLAQVNAKRRRKKFRVQERRLQEKGGYDYVIAETSEQKAALLDIFFEQKAARFRLHGLPDVFQPAEKKAFFRNLTKVCTQGVNTPLELHAIRLKGEYCSGIAAIAGLSRKGDHVICQFGSIDDRLVPDASPGELLFWLMIERACEQGAAIFDFGIGDQPYKRSWCTQETVTHELLLPVTLRGRLMVYLLTAKNRAKGVIKRNPVLYGWVQRLRAGRQASQFTASTEKD</sequence>
<feature type="domain" description="BioF2-like acetyltransferase" evidence="1">
    <location>
        <begin position="176"/>
        <end position="330"/>
    </location>
</feature>
<comment type="caution">
    <text evidence="2">The sequence shown here is derived from an EMBL/GenBank/DDBJ whole genome shotgun (WGS) entry which is preliminary data.</text>
</comment>
<dbReference type="SUPFAM" id="SSF55729">
    <property type="entry name" value="Acyl-CoA N-acyltransferases (Nat)"/>
    <property type="match status" value="1"/>
</dbReference>
<proteinExistence type="predicted"/>
<name>A0A6A8AFC3_9HYPH</name>
<dbReference type="EMBL" id="WIXI01000048">
    <property type="protein sequence ID" value="MQY48477.1"/>
    <property type="molecule type" value="Genomic_DNA"/>
</dbReference>